<keyword evidence="3" id="KW-1185">Reference proteome</keyword>
<accession>A0A1G7VBA2</accession>
<sequence length="92" mass="9350">MNPTVTQISNNDRSASAIPVPSRRQTLMLTGFAAISGGAALNWDWLTAVGAAPLILSLAPCAAMCALGLCMRGGSAGCAKNDPTTKPDTTTD</sequence>
<protein>
    <submittedName>
        <fullName evidence="2">Uncharacterized protein</fullName>
    </submittedName>
</protein>
<reference evidence="3" key="1">
    <citation type="submission" date="2016-10" db="EMBL/GenBank/DDBJ databases">
        <authorList>
            <person name="Varghese N."/>
            <person name="Submissions S."/>
        </authorList>
    </citation>
    <scope>NUCLEOTIDE SEQUENCE [LARGE SCALE GENOMIC DNA]</scope>
    <source>
        <strain evidence="3">DSM 16477</strain>
    </source>
</reference>
<dbReference type="EMBL" id="FNBP01000009">
    <property type="protein sequence ID" value="SDG56848.1"/>
    <property type="molecule type" value="Genomic_DNA"/>
</dbReference>
<name>A0A1G7VBA2_9RHOB</name>
<dbReference type="STRING" id="218672.SAMN04489759_10913"/>
<dbReference type="Proteomes" id="UP000199399">
    <property type="component" value="Unassembled WGS sequence"/>
</dbReference>
<dbReference type="AlphaFoldDB" id="A0A1G7VBA2"/>
<evidence type="ECO:0000256" key="1">
    <source>
        <dbReference type="SAM" id="Phobius"/>
    </source>
</evidence>
<organism evidence="2 3">
    <name type="scientific">Sulfitobacter delicatus</name>
    <dbReference type="NCBI Taxonomy" id="218672"/>
    <lineage>
        <taxon>Bacteria</taxon>
        <taxon>Pseudomonadati</taxon>
        <taxon>Pseudomonadota</taxon>
        <taxon>Alphaproteobacteria</taxon>
        <taxon>Rhodobacterales</taxon>
        <taxon>Roseobacteraceae</taxon>
        <taxon>Sulfitobacter</taxon>
    </lineage>
</organism>
<keyword evidence="1" id="KW-0472">Membrane</keyword>
<evidence type="ECO:0000313" key="2">
    <source>
        <dbReference type="EMBL" id="SDG56848.1"/>
    </source>
</evidence>
<proteinExistence type="predicted"/>
<gene>
    <name evidence="2" type="ORF">SAMN04489759_10913</name>
</gene>
<evidence type="ECO:0000313" key="3">
    <source>
        <dbReference type="Proteomes" id="UP000199399"/>
    </source>
</evidence>
<keyword evidence="1" id="KW-1133">Transmembrane helix</keyword>
<feature type="transmembrane region" description="Helical" evidence="1">
    <location>
        <begin position="49"/>
        <end position="70"/>
    </location>
</feature>
<keyword evidence="1" id="KW-0812">Transmembrane</keyword>